<dbReference type="OrthoDB" id="9794876at2"/>
<dbReference type="SUPFAM" id="SSF52980">
    <property type="entry name" value="Restriction endonuclease-like"/>
    <property type="match status" value="1"/>
</dbReference>
<dbReference type="GO" id="GO:0004519">
    <property type="term" value="F:endonuclease activity"/>
    <property type="evidence" value="ECO:0007669"/>
    <property type="project" value="UniProtKB-KW"/>
</dbReference>
<reference evidence="3 6" key="2">
    <citation type="submission" date="2020-07" db="EMBL/GenBank/DDBJ databases">
        <title>Halophilic bacteria isolated from french cheeses.</title>
        <authorList>
            <person name="Kothe C.I."/>
            <person name="Farah-Kraiem B."/>
            <person name="Renault P."/>
            <person name="Dridi B."/>
        </authorList>
    </citation>
    <scope>NUCLEOTIDE SEQUENCE [LARGE SCALE GENOMIC DNA]</scope>
    <source>
        <strain evidence="3 6">FME16</strain>
    </source>
</reference>
<dbReference type="InterPro" id="IPR011856">
    <property type="entry name" value="tRNA_endonuc-like_dom_sf"/>
</dbReference>
<protein>
    <recommendedName>
        <fullName evidence="2">UPF0102 protein CZ787_12030</fullName>
    </recommendedName>
</protein>
<organism evidence="4 5">
    <name type="scientific">Halomonas citrativorans</name>
    <dbReference type="NCBI Taxonomy" id="2742612"/>
    <lineage>
        <taxon>Bacteria</taxon>
        <taxon>Pseudomonadati</taxon>
        <taxon>Pseudomonadota</taxon>
        <taxon>Gammaproteobacteria</taxon>
        <taxon>Oceanospirillales</taxon>
        <taxon>Halomonadaceae</taxon>
        <taxon>Halomonas</taxon>
    </lineage>
</organism>
<keyword evidence="4" id="KW-0540">Nuclease</keyword>
<dbReference type="EMBL" id="FUKM01000048">
    <property type="protein sequence ID" value="SJN13817.1"/>
    <property type="molecule type" value="Genomic_DNA"/>
</dbReference>
<gene>
    <name evidence="4" type="ORF">CZ787_12030</name>
    <name evidence="3" type="ORF">EI163_00595</name>
</gene>
<sequence length="123" mass="13840">MANNAQTARKRGAAIEQLAAQWLQQRGLTLVTQNHHVKGGELDLVMRDGDTLVFVEVKHRVTTRYGHPLETITPTKRKRLIRAAQLYLGNFGLTSPCRFDILAITGAPPTLEFHWEKAAFDAY</sequence>
<evidence type="ECO:0000313" key="6">
    <source>
        <dbReference type="Proteomes" id="UP000754821"/>
    </source>
</evidence>
<proteinExistence type="inferred from homology"/>
<comment type="similarity">
    <text evidence="1 2">Belongs to the UPF0102 family.</text>
</comment>
<dbReference type="NCBIfam" id="TIGR00252">
    <property type="entry name" value="YraN family protein"/>
    <property type="match status" value="1"/>
</dbReference>
<dbReference type="InterPro" id="IPR003509">
    <property type="entry name" value="UPF0102_YraN-like"/>
</dbReference>
<evidence type="ECO:0000313" key="3">
    <source>
        <dbReference type="EMBL" id="MBE0402067.1"/>
    </source>
</evidence>
<accession>A0A1R4I1T0</accession>
<keyword evidence="6" id="KW-1185">Reference proteome</keyword>
<dbReference type="PANTHER" id="PTHR34039:SF1">
    <property type="entry name" value="UPF0102 PROTEIN YRAN"/>
    <property type="match status" value="1"/>
</dbReference>
<dbReference type="HAMAP" id="MF_00048">
    <property type="entry name" value="UPF0102"/>
    <property type="match status" value="1"/>
</dbReference>
<dbReference type="CDD" id="cd20736">
    <property type="entry name" value="PoNe_Nuclease"/>
    <property type="match status" value="1"/>
</dbReference>
<dbReference type="Proteomes" id="UP000754821">
    <property type="component" value="Unassembled WGS sequence"/>
</dbReference>
<evidence type="ECO:0000256" key="2">
    <source>
        <dbReference type="HAMAP-Rule" id="MF_00048"/>
    </source>
</evidence>
<dbReference type="RefSeq" id="WP_087109372.1">
    <property type="nucleotide sequence ID" value="NZ_FUKM01000048.1"/>
</dbReference>
<dbReference type="GO" id="GO:0003676">
    <property type="term" value="F:nucleic acid binding"/>
    <property type="evidence" value="ECO:0007669"/>
    <property type="project" value="InterPro"/>
</dbReference>
<dbReference type="EMBL" id="RRZC01000001">
    <property type="protein sequence ID" value="MBE0402067.1"/>
    <property type="molecule type" value="Genomic_DNA"/>
</dbReference>
<dbReference type="NCBIfam" id="NF009150">
    <property type="entry name" value="PRK12497.1-3"/>
    <property type="match status" value="1"/>
</dbReference>
<keyword evidence="4" id="KW-0255">Endonuclease</keyword>
<evidence type="ECO:0000313" key="4">
    <source>
        <dbReference type="EMBL" id="SJN13817.1"/>
    </source>
</evidence>
<name>A0A1R4I1T0_9GAMM</name>
<dbReference type="PANTHER" id="PTHR34039">
    <property type="entry name" value="UPF0102 PROTEIN YRAN"/>
    <property type="match status" value="1"/>
</dbReference>
<dbReference type="Gene3D" id="3.40.1350.10">
    <property type="match status" value="1"/>
</dbReference>
<keyword evidence="4" id="KW-0378">Hydrolase</keyword>
<evidence type="ECO:0000256" key="1">
    <source>
        <dbReference type="ARBA" id="ARBA00006738"/>
    </source>
</evidence>
<dbReference type="AlphaFoldDB" id="A0A1R4I1T0"/>
<dbReference type="InterPro" id="IPR011335">
    <property type="entry name" value="Restrct_endonuc-II-like"/>
</dbReference>
<evidence type="ECO:0000313" key="5">
    <source>
        <dbReference type="Proteomes" id="UP000196331"/>
    </source>
</evidence>
<dbReference type="Pfam" id="PF02021">
    <property type="entry name" value="UPF0102"/>
    <property type="match status" value="1"/>
</dbReference>
<comment type="caution">
    <text evidence="4">The sequence shown here is derived from an EMBL/GenBank/DDBJ whole genome shotgun (WGS) entry which is preliminary data.</text>
</comment>
<reference evidence="4 5" key="1">
    <citation type="submission" date="2017-02" db="EMBL/GenBank/DDBJ databases">
        <authorList>
            <person name="Dridi B."/>
        </authorList>
    </citation>
    <scope>NUCLEOTIDE SEQUENCE [LARGE SCALE GENOMIC DNA]</scope>
    <source>
        <strain evidence="4 5">JB380</strain>
    </source>
</reference>
<dbReference type="Proteomes" id="UP000196331">
    <property type="component" value="Unassembled WGS sequence"/>
</dbReference>